<keyword evidence="8" id="KW-0744">Spermatogenesis</keyword>
<dbReference type="GO" id="GO:0051301">
    <property type="term" value="P:cell division"/>
    <property type="evidence" value="ECO:0007669"/>
    <property type="project" value="UniProtKB-KW"/>
</dbReference>
<evidence type="ECO:0000256" key="13">
    <source>
        <dbReference type="ARBA" id="ARBA00030658"/>
    </source>
</evidence>
<keyword evidence="17" id="KW-0732">Signal</keyword>
<keyword evidence="9" id="KW-0175">Coiled coil</keyword>
<evidence type="ECO:0000256" key="10">
    <source>
        <dbReference type="ARBA" id="ARBA00023242"/>
    </source>
</evidence>
<dbReference type="GO" id="GO:0051321">
    <property type="term" value="P:meiotic cell cycle"/>
    <property type="evidence" value="ECO:0007669"/>
    <property type="project" value="UniProtKB-KW"/>
</dbReference>
<evidence type="ECO:0000256" key="5">
    <source>
        <dbReference type="ARBA" id="ARBA00022618"/>
    </source>
</evidence>
<dbReference type="GO" id="GO:0051642">
    <property type="term" value="P:centrosome localization"/>
    <property type="evidence" value="ECO:0007669"/>
    <property type="project" value="TreeGrafter"/>
</dbReference>
<evidence type="ECO:0000256" key="2">
    <source>
        <dbReference type="ARBA" id="ARBA00004556"/>
    </source>
</evidence>
<gene>
    <name evidence="18" type="primary">ints13_1</name>
    <name evidence="18" type="ORF">AVEN_190024_1</name>
</gene>
<dbReference type="OrthoDB" id="5844105at2759"/>
<evidence type="ECO:0000256" key="8">
    <source>
        <dbReference type="ARBA" id="ARBA00022871"/>
    </source>
</evidence>
<keyword evidence="6" id="KW-0498">Mitosis</keyword>
<organism evidence="18 19">
    <name type="scientific">Araneus ventricosus</name>
    <name type="common">Orbweaver spider</name>
    <name type="synonym">Epeira ventricosa</name>
    <dbReference type="NCBI Taxonomy" id="182803"/>
    <lineage>
        <taxon>Eukaryota</taxon>
        <taxon>Metazoa</taxon>
        <taxon>Ecdysozoa</taxon>
        <taxon>Arthropoda</taxon>
        <taxon>Chelicerata</taxon>
        <taxon>Arachnida</taxon>
        <taxon>Araneae</taxon>
        <taxon>Araneomorphae</taxon>
        <taxon>Entelegynae</taxon>
        <taxon>Araneoidea</taxon>
        <taxon>Araneidae</taxon>
        <taxon>Araneus</taxon>
    </lineage>
</organism>
<evidence type="ECO:0000256" key="16">
    <source>
        <dbReference type="ARBA" id="ARBA00065185"/>
    </source>
</evidence>
<comment type="subcellular location">
    <subcellularLocation>
        <location evidence="2">Cytoplasm</location>
        <location evidence="2">Perinuclear region</location>
    </subcellularLocation>
    <subcellularLocation>
        <location evidence="1">Nucleus</location>
    </subcellularLocation>
</comment>
<feature type="chain" id="PRO_5021305357" description="Protein asunder" evidence="17">
    <location>
        <begin position="19"/>
        <end position="255"/>
    </location>
</feature>
<dbReference type="Proteomes" id="UP000499080">
    <property type="component" value="Unassembled WGS sequence"/>
</dbReference>
<keyword evidence="7" id="KW-0221">Differentiation</keyword>
<name>A0A4Y2UHX7_ARAVE</name>
<dbReference type="PANTHER" id="PTHR12955">
    <property type="entry name" value="SARCOMA ANTIGEN NY-SAR-95-RELATED"/>
    <property type="match status" value="1"/>
</dbReference>
<evidence type="ECO:0000256" key="11">
    <source>
        <dbReference type="ARBA" id="ARBA00023254"/>
    </source>
</evidence>
<comment type="subunit">
    <text evidence="16">Belongs to the multiprotein complex Integrator, at least composed of IntS1, IntS2, IntS3, IntS4, omd/IntS5, IntS6, defl/IntS7, IntS8, IntS9, IntS10, IntS11, IntS12, asun/IntS13, IntS14 and IntS15. The core complex associates with protein phosphatase 2A subunits mts/PP2A and Pp2A-29B, to form the Integrator-PP2A (INTAC) complex.</text>
</comment>
<keyword evidence="11" id="KW-0469">Meiosis</keyword>
<dbReference type="Pfam" id="PF10221">
    <property type="entry name" value="Mat89Bb"/>
    <property type="match status" value="1"/>
</dbReference>
<evidence type="ECO:0000256" key="1">
    <source>
        <dbReference type="ARBA" id="ARBA00004123"/>
    </source>
</evidence>
<evidence type="ECO:0000256" key="3">
    <source>
        <dbReference type="ARBA" id="ARBA00020501"/>
    </source>
</evidence>
<dbReference type="GO" id="GO:0048471">
    <property type="term" value="C:perinuclear region of cytoplasm"/>
    <property type="evidence" value="ECO:0007669"/>
    <property type="project" value="UniProtKB-SubCell"/>
</dbReference>
<evidence type="ECO:0000256" key="12">
    <source>
        <dbReference type="ARBA" id="ARBA00023306"/>
    </source>
</evidence>
<evidence type="ECO:0000313" key="18">
    <source>
        <dbReference type="EMBL" id="GBO11721.1"/>
    </source>
</evidence>
<evidence type="ECO:0000313" key="19">
    <source>
        <dbReference type="Proteomes" id="UP000499080"/>
    </source>
</evidence>
<dbReference type="GO" id="GO:0007346">
    <property type="term" value="P:regulation of mitotic cell cycle"/>
    <property type="evidence" value="ECO:0007669"/>
    <property type="project" value="TreeGrafter"/>
</dbReference>
<comment type="similarity">
    <text evidence="15">Belongs to the Integrator subunit 13 family.</text>
</comment>
<evidence type="ECO:0000256" key="15">
    <source>
        <dbReference type="ARBA" id="ARBA00061603"/>
    </source>
</evidence>
<evidence type="ECO:0000256" key="4">
    <source>
        <dbReference type="ARBA" id="ARBA00022490"/>
    </source>
</evidence>
<keyword evidence="19" id="KW-1185">Reference proteome</keyword>
<dbReference type="EMBL" id="BGPR01036486">
    <property type="protein sequence ID" value="GBO11721.1"/>
    <property type="molecule type" value="Genomic_DNA"/>
</dbReference>
<dbReference type="GO" id="GO:0030154">
    <property type="term" value="P:cell differentiation"/>
    <property type="evidence" value="ECO:0007669"/>
    <property type="project" value="UniProtKB-KW"/>
</dbReference>
<keyword evidence="12" id="KW-0131">Cell cycle</keyword>
<keyword evidence="4" id="KW-0963">Cytoplasm</keyword>
<dbReference type="GO" id="GO:0032039">
    <property type="term" value="C:integrator complex"/>
    <property type="evidence" value="ECO:0007669"/>
    <property type="project" value="TreeGrafter"/>
</dbReference>
<proteinExistence type="inferred from homology"/>
<keyword evidence="5" id="KW-0132">Cell division</keyword>
<dbReference type="PANTHER" id="PTHR12955:SF1">
    <property type="entry name" value="INTEGRATOR COMPLEX SUBUNIT 13"/>
    <property type="match status" value="1"/>
</dbReference>
<evidence type="ECO:0000256" key="14">
    <source>
        <dbReference type="ARBA" id="ARBA00032585"/>
    </source>
</evidence>
<sequence length="255" mass="28348">MYVHILVSLLHWCGVEVCREVCQLKYCVVNAEGVHITAVKEGQLYETVTLKWCTPRSSSVELQYCTSAFRITPVDVNNRPSSCLTNFLLNGRAVMLEMPRKSGSKVLSHMLASHGGEIFIHTLGTGRSILEDPPSISEGCGGRVTDYRINALLKNAIKLESEIFRLMKFIVFNISSPVPEVICESWGTTFDKIVQKRPTAIDEDDAAVGTTDKRMFIYSNGAPPDHKSVGKLLKAAIVAMYRPNFHKHFVNSTSP</sequence>
<evidence type="ECO:0000256" key="17">
    <source>
        <dbReference type="SAM" id="SignalP"/>
    </source>
</evidence>
<evidence type="ECO:0000256" key="9">
    <source>
        <dbReference type="ARBA" id="ARBA00023054"/>
    </source>
</evidence>
<dbReference type="InterPro" id="IPR019355">
    <property type="entry name" value="Cell_cycle_regulator_Mat89Bb"/>
</dbReference>
<evidence type="ECO:0000256" key="7">
    <source>
        <dbReference type="ARBA" id="ARBA00022782"/>
    </source>
</evidence>
<accession>A0A4Y2UHX7</accession>
<protein>
    <recommendedName>
        <fullName evidence="3">Protein asunder</fullName>
    </recommendedName>
    <alternativeName>
        <fullName evidence="14">Cell cycle regulator Mat89Bb</fullName>
    </alternativeName>
    <alternativeName>
        <fullName evidence="13">Set apart in position or space protein</fullName>
    </alternativeName>
</protein>
<keyword evidence="10" id="KW-0539">Nucleus</keyword>
<dbReference type="GO" id="GO:0007283">
    <property type="term" value="P:spermatogenesis"/>
    <property type="evidence" value="ECO:0007669"/>
    <property type="project" value="UniProtKB-KW"/>
</dbReference>
<comment type="caution">
    <text evidence="18">The sequence shown here is derived from an EMBL/GenBank/DDBJ whole genome shotgun (WGS) entry which is preliminary data.</text>
</comment>
<evidence type="ECO:0000256" key="6">
    <source>
        <dbReference type="ARBA" id="ARBA00022776"/>
    </source>
</evidence>
<dbReference type="AlphaFoldDB" id="A0A4Y2UHX7"/>
<reference evidence="18 19" key="1">
    <citation type="journal article" date="2019" name="Sci. Rep.">
        <title>Orb-weaving spider Araneus ventricosus genome elucidates the spidroin gene catalogue.</title>
        <authorList>
            <person name="Kono N."/>
            <person name="Nakamura H."/>
            <person name="Ohtoshi R."/>
            <person name="Moran D.A.P."/>
            <person name="Shinohara A."/>
            <person name="Yoshida Y."/>
            <person name="Fujiwara M."/>
            <person name="Mori M."/>
            <person name="Tomita M."/>
            <person name="Arakawa K."/>
        </authorList>
    </citation>
    <scope>NUCLEOTIDE SEQUENCE [LARGE SCALE GENOMIC DNA]</scope>
</reference>
<feature type="signal peptide" evidence="17">
    <location>
        <begin position="1"/>
        <end position="18"/>
    </location>
</feature>